<reference evidence="10 13" key="2">
    <citation type="submission" date="2019-08" db="EMBL/GenBank/DDBJ databases">
        <title>The genome sequence of a newly discovered highly antifungal drug resistant Aspergillus species, Aspergillus tanneri NIH 1004.</title>
        <authorList>
            <person name="Mounaud S."/>
            <person name="Singh I."/>
            <person name="Joardar V."/>
            <person name="Pakala S."/>
            <person name="Pakala S."/>
            <person name="Venepally P."/>
            <person name="Chung J.K."/>
            <person name="Losada L."/>
            <person name="Nierman W.C."/>
        </authorList>
    </citation>
    <scope>NUCLEOTIDE SEQUENCE [LARGE SCALE GENOMIC DNA]</scope>
    <source>
        <strain evidence="10 13">NIH1004</strain>
    </source>
</reference>
<proteinExistence type="inferred from homology"/>
<dbReference type="Pfam" id="PF07690">
    <property type="entry name" value="MFS_1"/>
    <property type="match status" value="1"/>
</dbReference>
<feature type="transmembrane region" description="Helical" evidence="8">
    <location>
        <begin position="393"/>
        <end position="412"/>
    </location>
</feature>
<keyword evidence="5 8" id="KW-1133">Transmembrane helix</keyword>
<evidence type="ECO:0000313" key="13">
    <source>
        <dbReference type="Proteomes" id="UP000324241"/>
    </source>
</evidence>
<feature type="transmembrane region" description="Helical" evidence="8">
    <location>
        <begin position="125"/>
        <end position="146"/>
    </location>
</feature>
<evidence type="ECO:0000313" key="11">
    <source>
        <dbReference type="EMBL" id="THC98865.1"/>
    </source>
</evidence>
<dbReference type="InterPro" id="IPR011701">
    <property type="entry name" value="MFS"/>
</dbReference>
<comment type="similarity">
    <text evidence="2">Belongs to the major facilitator superfamily. TCR/Tet family.</text>
</comment>
<name>A0A4S3JT61_9EURO</name>
<dbReference type="PANTHER" id="PTHR23501:SF12">
    <property type="entry name" value="MAJOR FACILITATOR SUPERFAMILY (MFS) PROFILE DOMAIN-CONTAINING PROTEIN-RELATED"/>
    <property type="match status" value="1"/>
</dbReference>
<evidence type="ECO:0000256" key="1">
    <source>
        <dbReference type="ARBA" id="ARBA00004141"/>
    </source>
</evidence>
<organism evidence="11 12">
    <name type="scientific">Aspergillus tanneri</name>
    <dbReference type="NCBI Taxonomy" id="1220188"/>
    <lineage>
        <taxon>Eukaryota</taxon>
        <taxon>Fungi</taxon>
        <taxon>Dikarya</taxon>
        <taxon>Ascomycota</taxon>
        <taxon>Pezizomycotina</taxon>
        <taxon>Eurotiomycetes</taxon>
        <taxon>Eurotiomycetidae</taxon>
        <taxon>Eurotiales</taxon>
        <taxon>Aspergillaceae</taxon>
        <taxon>Aspergillus</taxon>
        <taxon>Aspergillus subgen. Circumdati</taxon>
    </lineage>
</organism>
<dbReference type="Gene3D" id="1.20.1250.20">
    <property type="entry name" value="MFS general substrate transporter like domains"/>
    <property type="match status" value="1"/>
</dbReference>
<feature type="transmembrane region" description="Helical" evidence="8">
    <location>
        <begin position="366"/>
        <end position="386"/>
    </location>
</feature>
<dbReference type="PANTHER" id="PTHR23501">
    <property type="entry name" value="MAJOR FACILITATOR SUPERFAMILY"/>
    <property type="match status" value="1"/>
</dbReference>
<evidence type="ECO:0000256" key="5">
    <source>
        <dbReference type="ARBA" id="ARBA00022989"/>
    </source>
</evidence>
<accession>A0A4S3JT61</accession>
<evidence type="ECO:0000256" key="2">
    <source>
        <dbReference type="ARBA" id="ARBA00007520"/>
    </source>
</evidence>
<feature type="transmembrane region" description="Helical" evidence="8">
    <location>
        <begin position="158"/>
        <end position="179"/>
    </location>
</feature>
<evidence type="ECO:0000256" key="6">
    <source>
        <dbReference type="ARBA" id="ARBA00023136"/>
    </source>
</evidence>
<dbReference type="EMBL" id="QUQM01000006">
    <property type="protein sequence ID" value="KAA8644348.1"/>
    <property type="molecule type" value="Genomic_DNA"/>
</dbReference>
<dbReference type="GeneID" id="54331251"/>
<feature type="transmembrane region" description="Helical" evidence="8">
    <location>
        <begin position="29"/>
        <end position="48"/>
    </location>
</feature>
<dbReference type="InterPro" id="IPR020846">
    <property type="entry name" value="MFS_dom"/>
</dbReference>
<evidence type="ECO:0000256" key="3">
    <source>
        <dbReference type="ARBA" id="ARBA00022448"/>
    </source>
</evidence>
<comment type="subcellular location">
    <subcellularLocation>
        <location evidence="1">Membrane</location>
        <topology evidence="1">Multi-pass membrane protein</topology>
    </subcellularLocation>
</comment>
<keyword evidence="3" id="KW-0813">Transport</keyword>
<protein>
    <recommendedName>
        <fullName evidence="9">Major facilitator superfamily (MFS) profile domain-containing protein</fullName>
    </recommendedName>
</protein>
<comment type="caution">
    <text evidence="11">The sequence shown here is derived from an EMBL/GenBank/DDBJ whole genome shotgun (WGS) entry which is preliminary data.</text>
</comment>
<evidence type="ECO:0000313" key="12">
    <source>
        <dbReference type="Proteomes" id="UP000308092"/>
    </source>
</evidence>
<feature type="transmembrane region" description="Helical" evidence="8">
    <location>
        <begin position="300"/>
        <end position="324"/>
    </location>
</feature>
<dbReference type="GO" id="GO:0005886">
    <property type="term" value="C:plasma membrane"/>
    <property type="evidence" value="ECO:0007669"/>
    <property type="project" value="TreeGrafter"/>
</dbReference>
<evidence type="ECO:0000256" key="7">
    <source>
        <dbReference type="SAM" id="MobiDB-lite"/>
    </source>
</evidence>
<feature type="transmembrane region" description="Helical" evidence="8">
    <location>
        <begin position="69"/>
        <end position="88"/>
    </location>
</feature>
<dbReference type="RefSeq" id="XP_033423709.1">
    <property type="nucleotide sequence ID" value="XM_033573157.1"/>
</dbReference>
<dbReference type="AlphaFoldDB" id="A0A4S3JT61"/>
<feature type="transmembrane region" description="Helical" evidence="8">
    <location>
        <begin position="504"/>
        <end position="522"/>
    </location>
</feature>
<dbReference type="PROSITE" id="PS50850">
    <property type="entry name" value="MFS"/>
    <property type="match status" value="1"/>
</dbReference>
<dbReference type="SUPFAM" id="SSF103473">
    <property type="entry name" value="MFS general substrate transporter"/>
    <property type="match status" value="1"/>
</dbReference>
<evidence type="ECO:0000256" key="8">
    <source>
        <dbReference type="SAM" id="Phobius"/>
    </source>
</evidence>
<evidence type="ECO:0000256" key="4">
    <source>
        <dbReference type="ARBA" id="ARBA00022692"/>
    </source>
</evidence>
<sequence length="555" mass="59381">MAASESTKTSDSMERRLSEPAPLPRKVTGFKWVLVIFSILSAIFLFALDNTIVADVQPKIIDSFGEINKLPWISVAFALGAVSVNLVWGKVFAQLEAKKSFIVTIILFEVGSAVCGAAPTMNALIIGRALCGIGGSGIYLGAINILSNSTTEAERPGYLGFVGLTWGIGTVLGPIIGGAFADSKATWRWSFYINLCVGALAAPIYLWLIETHDPRPGASIKDRIKYLDIPGAVLSAGAFVSGIMAISFGGAMFEWGSGRIIGLFVCSGVLWILFGLQQVFLTTPETRLFPLEFLKSYEQVIFFALVAAAVTCAFVPVYFIPLYFQFVFGDSATQAGVRLLPFVFIMVFAVISNGILMGIVGYYMPWYLVGGILVVIGGSLMHTITLESSTSRIYGYSVILALGTGLYSQASFPVSQAKVGPSKVASSTAFIGCGQIAGIALGLTISNSIFINQATNKIAKILPDANISLIQRAISGAGGPFFKSLDSAQQVAVQKALVSTIGNIYFMIVAAGAFTVVLSLFMKREKLFVQTKKDTAEPTTEEPGEEIVEKQDEHK</sequence>
<feature type="transmembrane region" description="Helical" evidence="8">
    <location>
        <begin position="336"/>
        <end position="360"/>
    </location>
</feature>
<dbReference type="InterPro" id="IPR036259">
    <property type="entry name" value="MFS_trans_sf"/>
</dbReference>
<feature type="domain" description="Major facilitator superfamily (MFS) profile" evidence="9">
    <location>
        <begin position="35"/>
        <end position="527"/>
    </location>
</feature>
<dbReference type="Proteomes" id="UP000308092">
    <property type="component" value="Unassembled WGS sequence"/>
</dbReference>
<gene>
    <name evidence="10" type="ORF">ATNIH1004_008549</name>
    <name evidence="11" type="ORF">EYZ11_001643</name>
</gene>
<dbReference type="GO" id="GO:0022857">
    <property type="term" value="F:transmembrane transporter activity"/>
    <property type="evidence" value="ECO:0007669"/>
    <property type="project" value="InterPro"/>
</dbReference>
<keyword evidence="4 8" id="KW-0812">Transmembrane</keyword>
<feature type="transmembrane region" description="Helical" evidence="8">
    <location>
        <begin position="260"/>
        <end position="280"/>
    </location>
</feature>
<feature type="transmembrane region" description="Helical" evidence="8">
    <location>
        <begin position="229"/>
        <end position="253"/>
    </location>
</feature>
<keyword evidence="6 8" id="KW-0472">Membrane</keyword>
<dbReference type="FunFam" id="1.20.1250.20:FF:000429">
    <property type="entry name" value="MFS drug efflux transporter, putative"/>
    <property type="match status" value="1"/>
</dbReference>
<dbReference type="OrthoDB" id="10021397at2759"/>
<evidence type="ECO:0000313" key="10">
    <source>
        <dbReference type="EMBL" id="KAA8644348.1"/>
    </source>
</evidence>
<dbReference type="VEuPathDB" id="FungiDB:EYZ11_001643"/>
<reference evidence="11 12" key="1">
    <citation type="submission" date="2019-03" db="EMBL/GenBank/DDBJ databases">
        <title>The genome sequence of a newly discovered highly antifungal drug resistant Aspergillus species, Aspergillus tanneri NIH 1004.</title>
        <authorList>
            <person name="Mounaud S."/>
            <person name="Singh I."/>
            <person name="Joardar V."/>
            <person name="Pakala S."/>
            <person name="Pakala S."/>
            <person name="Venepally P."/>
            <person name="Hoover J."/>
            <person name="Nierman W."/>
            <person name="Chung J."/>
            <person name="Losada L."/>
        </authorList>
    </citation>
    <scope>NUCLEOTIDE SEQUENCE [LARGE SCALE GENOMIC DNA]</scope>
    <source>
        <strain evidence="11 12">NIH1004</strain>
    </source>
</reference>
<dbReference type="EMBL" id="SOSA01000032">
    <property type="protein sequence ID" value="THC98865.1"/>
    <property type="molecule type" value="Genomic_DNA"/>
</dbReference>
<dbReference type="Proteomes" id="UP000324241">
    <property type="component" value="Unassembled WGS sequence"/>
</dbReference>
<evidence type="ECO:0000259" key="9">
    <source>
        <dbReference type="PROSITE" id="PS50850"/>
    </source>
</evidence>
<feature type="region of interest" description="Disordered" evidence="7">
    <location>
        <begin position="532"/>
        <end position="555"/>
    </location>
</feature>
<keyword evidence="12" id="KW-1185">Reference proteome</keyword>
<feature type="transmembrane region" description="Helical" evidence="8">
    <location>
        <begin position="191"/>
        <end position="209"/>
    </location>
</feature>